<evidence type="ECO:0000313" key="1">
    <source>
        <dbReference type="EMBL" id="CTQ48096.1"/>
    </source>
</evidence>
<dbReference type="AlphaFoldDB" id="A0A0M6YG88"/>
<dbReference type="OrthoDB" id="7859359at2"/>
<proteinExistence type="predicted"/>
<dbReference type="Proteomes" id="UP000049222">
    <property type="component" value="Unassembled WGS sequence"/>
</dbReference>
<dbReference type="EMBL" id="CXSU01000005">
    <property type="protein sequence ID" value="CTQ48096.1"/>
    <property type="molecule type" value="Genomic_DNA"/>
</dbReference>
<dbReference type="RefSeq" id="WP_055081746.1">
    <property type="nucleotide sequence ID" value="NZ_CXSU01000005.1"/>
</dbReference>
<accession>A0A0M6YG88</accession>
<gene>
    <name evidence="1" type="ORF">JDO7802_00098</name>
</gene>
<protein>
    <submittedName>
        <fullName evidence="1">Uncharacterized protein</fullName>
    </submittedName>
</protein>
<sequence>MSAAGSRLPIGPLIDKMLAVVELRRSMSDHLSLRVLPHLDGAAHDGVAALLVLLRNGDAIMADLACCLDNVMADVRAAISAGTREERVEIDPRRLVGCTEAHDKRRVRSPAAEALHDALPLLERLARATHEALDYAEAVRISQAMMTVD</sequence>
<evidence type="ECO:0000313" key="2">
    <source>
        <dbReference type="Proteomes" id="UP000049222"/>
    </source>
</evidence>
<reference evidence="1 2" key="1">
    <citation type="submission" date="2015-07" db="EMBL/GenBank/DDBJ databases">
        <authorList>
            <person name="Noorani M."/>
        </authorList>
    </citation>
    <scope>NUCLEOTIDE SEQUENCE [LARGE SCALE GENOMIC DNA]</scope>
    <source>
        <strain evidence="1 2">CECT 7802</strain>
    </source>
</reference>
<name>A0A0M6YG88_9RHOB</name>
<organism evidence="1 2">
    <name type="scientific">Jannaschia donghaensis</name>
    <dbReference type="NCBI Taxonomy" id="420998"/>
    <lineage>
        <taxon>Bacteria</taxon>
        <taxon>Pseudomonadati</taxon>
        <taxon>Pseudomonadota</taxon>
        <taxon>Alphaproteobacteria</taxon>
        <taxon>Rhodobacterales</taxon>
        <taxon>Roseobacteraceae</taxon>
        <taxon>Jannaschia</taxon>
    </lineage>
</organism>
<keyword evidence="2" id="KW-1185">Reference proteome</keyword>